<evidence type="ECO:0000313" key="2">
    <source>
        <dbReference type="Proteomes" id="UP000050525"/>
    </source>
</evidence>
<dbReference type="EMBL" id="AKHW03000416">
    <property type="protein sequence ID" value="KYO47516.1"/>
    <property type="molecule type" value="Genomic_DNA"/>
</dbReference>
<reference evidence="1 2" key="1">
    <citation type="journal article" date="2012" name="Genome Biol.">
        <title>Sequencing three crocodilian genomes to illuminate the evolution of archosaurs and amniotes.</title>
        <authorList>
            <person name="St John J.A."/>
            <person name="Braun E.L."/>
            <person name="Isberg S.R."/>
            <person name="Miles L.G."/>
            <person name="Chong A.Y."/>
            <person name="Gongora J."/>
            <person name="Dalzell P."/>
            <person name="Moran C."/>
            <person name="Bed'hom B."/>
            <person name="Abzhanov A."/>
            <person name="Burgess S.C."/>
            <person name="Cooksey A.M."/>
            <person name="Castoe T.A."/>
            <person name="Crawford N.G."/>
            <person name="Densmore L.D."/>
            <person name="Drew J.C."/>
            <person name="Edwards S.V."/>
            <person name="Faircloth B.C."/>
            <person name="Fujita M.K."/>
            <person name="Greenwold M.J."/>
            <person name="Hoffmann F.G."/>
            <person name="Howard J.M."/>
            <person name="Iguchi T."/>
            <person name="Janes D.E."/>
            <person name="Khan S.Y."/>
            <person name="Kohno S."/>
            <person name="de Koning A.J."/>
            <person name="Lance S.L."/>
            <person name="McCarthy F.M."/>
            <person name="McCormack J.E."/>
            <person name="Merchant M.E."/>
            <person name="Peterson D.G."/>
            <person name="Pollock D.D."/>
            <person name="Pourmand N."/>
            <person name="Raney B.J."/>
            <person name="Roessler K.A."/>
            <person name="Sanford J.R."/>
            <person name="Sawyer R.H."/>
            <person name="Schmidt C.J."/>
            <person name="Triplett E.W."/>
            <person name="Tuberville T.D."/>
            <person name="Venegas-Anaya M."/>
            <person name="Howard J.T."/>
            <person name="Jarvis E.D."/>
            <person name="Guillette L.J.Jr."/>
            <person name="Glenn T.C."/>
            <person name="Green R.E."/>
            <person name="Ray D.A."/>
        </authorList>
    </citation>
    <scope>NUCLEOTIDE SEQUENCE [LARGE SCALE GENOMIC DNA]</scope>
    <source>
        <strain evidence="1">KSC_2009_1</strain>
    </source>
</reference>
<gene>
    <name evidence="1" type="ORF">Y1Q_0019643</name>
</gene>
<keyword evidence="2" id="KW-1185">Reference proteome</keyword>
<dbReference type="AlphaFoldDB" id="A0A151PEH5"/>
<evidence type="ECO:0000313" key="1">
    <source>
        <dbReference type="EMBL" id="KYO47516.1"/>
    </source>
</evidence>
<proteinExistence type="predicted"/>
<accession>A0A151PEH5</accession>
<sequence>MEPQTIDPLCCIRVAALKKQFEKEKILGDPKVLKVFLGSMTHTTAACKSVPTTRCQTIATVAMGYP</sequence>
<comment type="caution">
    <text evidence="1">The sequence shown here is derived from an EMBL/GenBank/DDBJ whole genome shotgun (WGS) entry which is preliminary data.</text>
</comment>
<organism evidence="1 2">
    <name type="scientific">Alligator mississippiensis</name>
    <name type="common">American alligator</name>
    <dbReference type="NCBI Taxonomy" id="8496"/>
    <lineage>
        <taxon>Eukaryota</taxon>
        <taxon>Metazoa</taxon>
        <taxon>Chordata</taxon>
        <taxon>Craniata</taxon>
        <taxon>Vertebrata</taxon>
        <taxon>Euteleostomi</taxon>
        <taxon>Archelosauria</taxon>
        <taxon>Archosauria</taxon>
        <taxon>Crocodylia</taxon>
        <taxon>Alligatoridae</taxon>
        <taxon>Alligatorinae</taxon>
        <taxon>Alligator</taxon>
    </lineage>
</organism>
<dbReference type="Proteomes" id="UP000050525">
    <property type="component" value="Unassembled WGS sequence"/>
</dbReference>
<protein>
    <submittedName>
        <fullName evidence="1">Uncharacterized protein</fullName>
    </submittedName>
</protein>
<name>A0A151PEH5_ALLMI</name>